<keyword evidence="2" id="KW-1185">Reference proteome</keyword>
<dbReference type="EMBL" id="CANTFM010001164">
    <property type="protein sequence ID" value="CAI5735935.1"/>
    <property type="molecule type" value="Genomic_DNA"/>
</dbReference>
<protein>
    <recommendedName>
        <fullName evidence="3">Ankyrin repeat-containing domain</fullName>
    </recommendedName>
</protein>
<name>A0AAV0UG44_9STRA</name>
<dbReference type="SUPFAM" id="SSF140860">
    <property type="entry name" value="Pseudo ankyrin repeat-like"/>
    <property type="match status" value="1"/>
</dbReference>
<accession>A0AAV0UG44</accession>
<evidence type="ECO:0008006" key="3">
    <source>
        <dbReference type="Google" id="ProtNLM"/>
    </source>
</evidence>
<reference evidence="1" key="1">
    <citation type="submission" date="2022-12" db="EMBL/GenBank/DDBJ databases">
        <authorList>
            <person name="Webb A."/>
        </authorList>
    </citation>
    <scope>NUCLEOTIDE SEQUENCE</scope>
    <source>
        <strain evidence="1">Pd1</strain>
    </source>
</reference>
<gene>
    <name evidence="1" type="ORF">PDE001_LOCUS6164</name>
</gene>
<comment type="caution">
    <text evidence="1">The sequence shown here is derived from an EMBL/GenBank/DDBJ whole genome shotgun (WGS) entry which is preliminary data.</text>
</comment>
<organism evidence="1 2">
    <name type="scientific">Peronospora destructor</name>
    <dbReference type="NCBI Taxonomy" id="86335"/>
    <lineage>
        <taxon>Eukaryota</taxon>
        <taxon>Sar</taxon>
        <taxon>Stramenopiles</taxon>
        <taxon>Oomycota</taxon>
        <taxon>Peronosporomycetes</taxon>
        <taxon>Peronosporales</taxon>
        <taxon>Peronosporaceae</taxon>
        <taxon>Peronospora</taxon>
    </lineage>
</organism>
<dbReference type="InterPro" id="IPR052050">
    <property type="entry name" value="SecEffector_AnkRepeat"/>
</dbReference>
<evidence type="ECO:0000313" key="2">
    <source>
        <dbReference type="Proteomes" id="UP001162029"/>
    </source>
</evidence>
<dbReference type="Gene3D" id="1.25.40.20">
    <property type="entry name" value="Ankyrin repeat-containing domain"/>
    <property type="match status" value="1"/>
</dbReference>
<dbReference type="InterPro" id="IPR002110">
    <property type="entry name" value="Ankyrin_rpt"/>
</dbReference>
<sequence length="208" mass="23438">MVRPSPSSFPLLTSVAFVYRQYPHIEALDQVTGEFDELLDYSQLWTLDEACHAGLEHLVERIVARDANKIQCMDKLLCQALATSAMASAAASGHVYVLRRLATSFPRARVTKTVEIAATNGHVKMLQWLYQQHQTQILDVLWGARELLMAVRNGHLEVAQWLIQHTTPPEHQFLIDEAARNGDLVMIQWLYSISTSDEWTVNAVVNAA</sequence>
<dbReference type="Pfam" id="PF12796">
    <property type="entry name" value="Ank_2"/>
    <property type="match status" value="1"/>
</dbReference>
<dbReference type="Proteomes" id="UP001162029">
    <property type="component" value="Unassembled WGS sequence"/>
</dbReference>
<dbReference type="PANTHER" id="PTHR46586">
    <property type="entry name" value="ANKYRIN REPEAT-CONTAINING PROTEIN"/>
    <property type="match status" value="1"/>
</dbReference>
<dbReference type="PANTHER" id="PTHR46586:SF3">
    <property type="entry name" value="ANKYRIN REPEAT-CONTAINING PROTEIN"/>
    <property type="match status" value="1"/>
</dbReference>
<proteinExistence type="predicted"/>
<dbReference type="AlphaFoldDB" id="A0AAV0UG44"/>
<dbReference type="InterPro" id="IPR036770">
    <property type="entry name" value="Ankyrin_rpt-contain_sf"/>
</dbReference>
<evidence type="ECO:0000313" key="1">
    <source>
        <dbReference type="EMBL" id="CAI5735935.1"/>
    </source>
</evidence>